<feature type="domain" description="SpaA-like prealbumin fold" evidence="4">
    <location>
        <begin position="893"/>
        <end position="974"/>
    </location>
</feature>
<name>A0A3E3E4E0_9FIRM</name>
<dbReference type="Gene3D" id="2.60.40.10">
    <property type="entry name" value="Immunoglobulins"/>
    <property type="match status" value="6"/>
</dbReference>
<evidence type="ECO:0000259" key="5">
    <source>
        <dbReference type="Pfam" id="PF20610"/>
    </source>
</evidence>
<dbReference type="InterPro" id="IPR046751">
    <property type="entry name" value="TED_2"/>
</dbReference>
<dbReference type="Proteomes" id="UP000261032">
    <property type="component" value="Unassembled WGS sequence"/>
</dbReference>
<dbReference type="PANTHER" id="PTHR36108">
    <property type="entry name" value="COLOSSIN-B-RELATED"/>
    <property type="match status" value="1"/>
</dbReference>
<evidence type="ECO:0000259" key="4">
    <source>
        <dbReference type="Pfam" id="PF17802"/>
    </source>
</evidence>
<dbReference type="AlphaFoldDB" id="A0A3E3E4E0"/>
<comment type="similarity">
    <text evidence="1">Belongs to the serine-aspartate repeat-containing protein (SDr) family.</text>
</comment>
<feature type="domain" description="SpaA-like prealbumin fold" evidence="4">
    <location>
        <begin position="441"/>
        <end position="491"/>
    </location>
</feature>
<dbReference type="InterPro" id="IPR041033">
    <property type="entry name" value="SpaA_PFL_dom_1"/>
</dbReference>
<accession>A0A3E3E4E0</accession>
<evidence type="ECO:0000256" key="3">
    <source>
        <dbReference type="ARBA" id="ARBA00022729"/>
    </source>
</evidence>
<keyword evidence="3" id="KW-0732">Signal</keyword>
<dbReference type="Pfam" id="PF17802">
    <property type="entry name" value="SpaA"/>
    <property type="match status" value="4"/>
</dbReference>
<dbReference type="Pfam" id="PF20610">
    <property type="entry name" value="TED_2"/>
    <property type="match status" value="1"/>
</dbReference>
<keyword evidence="2" id="KW-0964">Secreted</keyword>
<organism evidence="6 7">
    <name type="scientific">Thomasclavelia ramosa</name>
    <dbReference type="NCBI Taxonomy" id="1547"/>
    <lineage>
        <taxon>Bacteria</taxon>
        <taxon>Bacillati</taxon>
        <taxon>Bacillota</taxon>
        <taxon>Erysipelotrichia</taxon>
        <taxon>Erysipelotrichales</taxon>
        <taxon>Coprobacillaceae</taxon>
        <taxon>Thomasclavelia</taxon>
    </lineage>
</organism>
<feature type="domain" description="Thioester" evidence="5">
    <location>
        <begin position="28"/>
        <end position="148"/>
    </location>
</feature>
<gene>
    <name evidence="6" type="ORF">DXB93_18895</name>
</gene>
<sequence length="1018" mass="114082">MVFIMLFSVFDICSLNINSVSANSSTIPIKRIRKIKYPSALGNYSTWVTEINGNIGYCLEASKNTPVNGNYVYNEIINNENLLKTLYYGCGGPADIISTDGKTPWDEAYVLTHVAASYYYSGDLHGVDLKHVYPGWWNWITQTIPNMPTPTTEFNFSESSLTAYYDKNNNEQRTQKITFNSVSAQSINIPLQNGVTLHNLTKGTNETGNVTVNGGDTFYLSAPLGIVKDTWLSGDISGTGKTYFAPLAIMCGGNYQTLGSFGWKEDPRSIELSSRWLDVGSLELRKTNDVGNFIDGAEFSLESVSFDGYSEKLVVKDGKIKVDNLPVGIYRLTETKVPDGHAITQTIYEVEIKKDEIFDKVVVNKLRPTSSLVINKSLENSNAPVNLGKYDFSKVQFKITANQEIKDSVSLETLYKKGDPITVGSGKGSNQDVVGLVSGKDLGKGLYTPDDNGRLELNGLPMGSYDIEEISCPDGFILDKEIKTVQFVQGDFVTLNYVKDLNIENKVTKTLLSKTDVGGTQINGAHVQILDEDKEVVYEFVTGDEPLQIDGLKDGKYYFHEDLSPLGFALANDIEFTVKDGEVQKVEMVDYTVDVAKTDEQGNYLKDAVLEVVSEKTKNIVDKWTTGQHIFDFSDEMITKLENNETVSDMFISEDDSTVLYKAVKTDKDDYMLMLQSNGETNYYFVDKNGDETRHLVRDLINDSSYILREVESPKGYSTAEEQKFILKDENISLTMVDYTVDVAKTDEQGNYLKGAVLEVVSEKTKNVVDKWTTGEHIFDFSDEMITKLENNETVSDMFISEDDSTVLYKAVKTDKDDYMLMLQSSGETNYYFVDRNGDETRHLVRNLINDSSYILRETDVPKGYSTAEEQKFTLKDENVSLTVVNETVKTLWHKVDVTENELEGAHVRVTELDGTVIDEWISTKEPHSIDGILEKNKEYYFEETIAPDGYELAQKVKFKIDDTGKVQHFYLTNNLKPKKVETGDNSDISDYLGLGLVSVGGIMLISALRKKSKVIGK</sequence>
<evidence type="ECO:0008006" key="8">
    <source>
        <dbReference type="Google" id="ProtNLM"/>
    </source>
</evidence>
<dbReference type="EMBL" id="QUSL01000076">
    <property type="protein sequence ID" value="RGD76317.1"/>
    <property type="molecule type" value="Genomic_DNA"/>
</dbReference>
<feature type="domain" description="SpaA-like prealbumin fold" evidence="4">
    <location>
        <begin position="512"/>
        <end position="591"/>
    </location>
</feature>
<reference evidence="6 7" key="1">
    <citation type="submission" date="2018-08" db="EMBL/GenBank/DDBJ databases">
        <title>A genome reference for cultivated species of the human gut microbiota.</title>
        <authorList>
            <person name="Zou Y."/>
            <person name="Xue W."/>
            <person name="Luo G."/>
        </authorList>
    </citation>
    <scope>NUCLEOTIDE SEQUENCE [LARGE SCALE GENOMIC DNA]</scope>
    <source>
        <strain evidence="6 7">OM06-4</strain>
    </source>
</reference>
<evidence type="ECO:0000313" key="7">
    <source>
        <dbReference type="Proteomes" id="UP000261032"/>
    </source>
</evidence>
<comment type="caution">
    <text evidence="6">The sequence shown here is derived from an EMBL/GenBank/DDBJ whole genome shotgun (WGS) entry which is preliminary data.</text>
</comment>
<evidence type="ECO:0000313" key="6">
    <source>
        <dbReference type="EMBL" id="RGD76317.1"/>
    </source>
</evidence>
<protein>
    <recommendedName>
        <fullName evidence="8">Cna protein B-type domain protein</fullName>
    </recommendedName>
</protein>
<evidence type="ECO:0000256" key="1">
    <source>
        <dbReference type="ARBA" id="ARBA00007257"/>
    </source>
</evidence>
<feature type="domain" description="SpaA-like prealbumin fold" evidence="4">
    <location>
        <begin position="280"/>
        <end position="363"/>
    </location>
</feature>
<dbReference type="InterPro" id="IPR013783">
    <property type="entry name" value="Ig-like_fold"/>
</dbReference>
<dbReference type="PANTHER" id="PTHR36108:SF13">
    <property type="entry name" value="COLOSSIN-B-RELATED"/>
    <property type="match status" value="1"/>
</dbReference>
<proteinExistence type="inferred from homology"/>
<evidence type="ECO:0000256" key="2">
    <source>
        <dbReference type="ARBA" id="ARBA00022525"/>
    </source>
</evidence>